<organism evidence="15 16">
    <name type="scientific">Polypedilum vanderplanki</name>
    <name type="common">Sleeping chironomid midge</name>
    <dbReference type="NCBI Taxonomy" id="319348"/>
    <lineage>
        <taxon>Eukaryota</taxon>
        <taxon>Metazoa</taxon>
        <taxon>Ecdysozoa</taxon>
        <taxon>Arthropoda</taxon>
        <taxon>Hexapoda</taxon>
        <taxon>Insecta</taxon>
        <taxon>Pterygota</taxon>
        <taxon>Neoptera</taxon>
        <taxon>Endopterygota</taxon>
        <taxon>Diptera</taxon>
        <taxon>Nematocera</taxon>
        <taxon>Chironomoidea</taxon>
        <taxon>Chironomidae</taxon>
        <taxon>Chironominae</taxon>
        <taxon>Polypedilum</taxon>
        <taxon>Polypedilum</taxon>
    </lineage>
</organism>
<sequence length="303" mass="34685">MENLINLLPSNKAIKSIELIENINDFSPNFLPITKTYDQDLDADILKENILFGKRNTRYLCISKTDGFESHVVEQIKIINANDNLAREGFLSIKKTSDTKQKAWRKKQLVYKLSKIENCNEYITDIVILSKYRPPAPEGFKYLGELEKVHICFKTSSSSSKNSQTESEIIDFTKQIENLKMQSNLYPIVNNNGDKHYYESLKLSYQLPMQNKPVPIRAAPLPPTKAVKASNTGTLSHYYNDDFIGIPFVLHPKIIQNNINSDDIPKCSSKASTELEYDFNLERQILVSTKSENRKSTSTNPFF</sequence>
<keyword evidence="8" id="KW-0653">Protein transport</keyword>
<dbReference type="GO" id="GO:0032510">
    <property type="term" value="P:endosome to lysosome transport via multivesicular body sorting pathway"/>
    <property type="evidence" value="ECO:0007669"/>
    <property type="project" value="TreeGrafter"/>
</dbReference>
<dbReference type="Gene3D" id="2.100.10.50">
    <property type="match status" value="1"/>
</dbReference>
<evidence type="ECO:0000256" key="3">
    <source>
        <dbReference type="ARBA" id="ARBA00010432"/>
    </source>
</evidence>
<evidence type="ECO:0000256" key="9">
    <source>
        <dbReference type="ARBA" id="ARBA00023036"/>
    </source>
</evidence>
<evidence type="ECO:0000259" key="13">
    <source>
        <dbReference type="PROSITE" id="PS51497"/>
    </source>
</evidence>
<evidence type="ECO:0000256" key="12">
    <source>
        <dbReference type="ARBA" id="ARBA00033024"/>
    </source>
</evidence>
<dbReference type="GO" id="GO:0042058">
    <property type="term" value="P:regulation of epidermal growth factor receptor signaling pathway"/>
    <property type="evidence" value="ECO:0007669"/>
    <property type="project" value="TreeGrafter"/>
</dbReference>
<evidence type="ECO:0000313" key="15">
    <source>
        <dbReference type="EMBL" id="KAG5673850.1"/>
    </source>
</evidence>
<dbReference type="GO" id="GO:0019075">
    <property type="term" value="P:virus maturation"/>
    <property type="evidence" value="ECO:0007669"/>
    <property type="project" value="TreeGrafter"/>
</dbReference>
<evidence type="ECO:0000256" key="8">
    <source>
        <dbReference type="ARBA" id="ARBA00022927"/>
    </source>
</evidence>
<evidence type="ECO:0000256" key="4">
    <source>
        <dbReference type="ARBA" id="ARBA00017653"/>
    </source>
</evidence>
<dbReference type="GO" id="GO:0031902">
    <property type="term" value="C:late endosome membrane"/>
    <property type="evidence" value="ECO:0007669"/>
    <property type="project" value="UniProtKB-SubCell"/>
</dbReference>
<reference evidence="15" key="1">
    <citation type="submission" date="2021-03" db="EMBL/GenBank/DDBJ databases">
        <title>Chromosome level genome of the anhydrobiotic midge Polypedilum vanderplanki.</title>
        <authorList>
            <person name="Yoshida Y."/>
            <person name="Kikawada T."/>
            <person name="Gusev O."/>
        </authorList>
    </citation>
    <scope>NUCLEOTIDE SEQUENCE</scope>
    <source>
        <strain evidence="15">NIAS01</strain>
        <tissue evidence="15">Whole body or cell culture</tissue>
    </source>
</reference>
<evidence type="ECO:0000256" key="10">
    <source>
        <dbReference type="ARBA" id="ARBA00023136"/>
    </source>
</evidence>
<dbReference type="PANTHER" id="PTHR31612">
    <property type="entry name" value="MULTIVESICULAR BODY SUBUNIT 12A"/>
    <property type="match status" value="1"/>
</dbReference>
<accession>A0A9J6BVV1</accession>
<keyword evidence="9" id="KW-0729">SH3-binding</keyword>
<evidence type="ECO:0000256" key="1">
    <source>
        <dbReference type="ARBA" id="ARBA00004496"/>
    </source>
</evidence>
<dbReference type="Proteomes" id="UP001107558">
    <property type="component" value="Chromosome 3"/>
</dbReference>
<dbReference type="GO" id="GO:0017124">
    <property type="term" value="F:SH3 domain binding"/>
    <property type="evidence" value="ECO:0007669"/>
    <property type="project" value="UniProtKB-KW"/>
</dbReference>
<comment type="similarity">
    <text evidence="3">Belongs to the MVB12 family.</text>
</comment>
<dbReference type="PROSITE" id="PS51498">
    <property type="entry name" value="MABP"/>
    <property type="match status" value="1"/>
</dbReference>
<proteinExistence type="inferred from homology"/>
<evidence type="ECO:0000256" key="7">
    <source>
        <dbReference type="ARBA" id="ARBA00022753"/>
    </source>
</evidence>
<dbReference type="InterPro" id="IPR040335">
    <property type="entry name" value="MVB12A"/>
</dbReference>
<feature type="domain" description="MABP" evidence="14">
    <location>
        <begin position="11"/>
        <end position="157"/>
    </location>
</feature>
<evidence type="ECO:0000256" key="11">
    <source>
        <dbReference type="ARBA" id="ARBA00033002"/>
    </source>
</evidence>
<keyword evidence="7" id="KW-0967">Endosome</keyword>
<dbReference type="OrthoDB" id="6021306at2759"/>
<evidence type="ECO:0000256" key="5">
    <source>
        <dbReference type="ARBA" id="ARBA00022448"/>
    </source>
</evidence>
<feature type="domain" description="UMA" evidence="13">
    <location>
        <begin position="243"/>
        <end position="286"/>
    </location>
</feature>
<dbReference type="InterPro" id="IPR023341">
    <property type="entry name" value="MABP"/>
</dbReference>
<keyword evidence="5" id="KW-0813">Transport</keyword>
<dbReference type="EMBL" id="JADBJN010000003">
    <property type="protein sequence ID" value="KAG5673850.1"/>
    <property type="molecule type" value="Genomic_DNA"/>
</dbReference>
<gene>
    <name evidence="15" type="ORF">PVAND_003861</name>
</gene>
<comment type="caution">
    <text evidence="15">The sequence shown here is derived from an EMBL/GenBank/DDBJ whole genome shotgun (WGS) entry which is preliminary data.</text>
</comment>
<keyword evidence="16" id="KW-1185">Reference proteome</keyword>
<dbReference type="InterPro" id="IPR023340">
    <property type="entry name" value="UMA"/>
</dbReference>
<dbReference type="Pfam" id="PF10240">
    <property type="entry name" value="DUF2464"/>
    <property type="match status" value="1"/>
</dbReference>
<dbReference type="PANTHER" id="PTHR31612:SF2">
    <property type="entry name" value="MULTIVESICULAR BODY SUBUNIT 12A"/>
    <property type="match status" value="1"/>
</dbReference>
<evidence type="ECO:0000256" key="6">
    <source>
        <dbReference type="ARBA" id="ARBA00022490"/>
    </source>
</evidence>
<evidence type="ECO:0000256" key="2">
    <source>
        <dbReference type="ARBA" id="ARBA00004633"/>
    </source>
</evidence>
<dbReference type="InterPro" id="IPR018798">
    <property type="entry name" value="MVB12A/B"/>
</dbReference>
<keyword evidence="6" id="KW-0963">Cytoplasm</keyword>
<evidence type="ECO:0000313" key="16">
    <source>
        <dbReference type="Proteomes" id="UP001107558"/>
    </source>
</evidence>
<dbReference type="GO" id="GO:0005829">
    <property type="term" value="C:cytosol"/>
    <property type="evidence" value="ECO:0007669"/>
    <property type="project" value="TreeGrafter"/>
</dbReference>
<evidence type="ECO:0000259" key="14">
    <source>
        <dbReference type="PROSITE" id="PS51498"/>
    </source>
</evidence>
<dbReference type="GO" id="GO:0000813">
    <property type="term" value="C:ESCRT I complex"/>
    <property type="evidence" value="ECO:0007669"/>
    <property type="project" value="InterPro"/>
</dbReference>
<protein>
    <recommendedName>
        <fullName evidence="4">Multivesicular body subunit 12A</fullName>
    </recommendedName>
    <alternativeName>
        <fullName evidence="12">ESCRT-I complex subunit MVB12A</fullName>
    </alternativeName>
    <alternativeName>
        <fullName evidence="11">Protein FAM125A</fullName>
    </alternativeName>
</protein>
<dbReference type="AlphaFoldDB" id="A0A9J6BVV1"/>
<keyword evidence="10" id="KW-0472">Membrane</keyword>
<dbReference type="GO" id="GO:0015031">
    <property type="term" value="P:protein transport"/>
    <property type="evidence" value="ECO:0007669"/>
    <property type="project" value="UniProtKB-KW"/>
</dbReference>
<comment type="subcellular location">
    <subcellularLocation>
        <location evidence="1">Cytoplasm</location>
    </subcellularLocation>
    <subcellularLocation>
        <location evidence="2">Late endosome membrane</location>
        <topology evidence="2">Peripheral membrane protein</topology>
    </subcellularLocation>
</comment>
<dbReference type="PROSITE" id="PS51497">
    <property type="entry name" value="UMA"/>
    <property type="match status" value="1"/>
</dbReference>
<dbReference type="GO" id="GO:0032801">
    <property type="term" value="P:receptor catabolic process"/>
    <property type="evidence" value="ECO:0007669"/>
    <property type="project" value="TreeGrafter"/>
</dbReference>
<dbReference type="GO" id="GO:0046755">
    <property type="term" value="P:viral budding"/>
    <property type="evidence" value="ECO:0007669"/>
    <property type="project" value="TreeGrafter"/>
</dbReference>
<name>A0A9J6BVV1_POLVA</name>